<dbReference type="GO" id="GO:0005384">
    <property type="term" value="F:manganese ion transmembrane transporter activity"/>
    <property type="evidence" value="ECO:0007669"/>
    <property type="project" value="TreeGrafter"/>
</dbReference>
<dbReference type="GO" id="GO:0032472">
    <property type="term" value="P:Golgi calcium ion transport"/>
    <property type="evidence" value="ECO:0007669"/>
    <property type="project" value="TreeGrafter"/>
</dbReference>
<dbReference type="GO" id="GO:0015085">
    <property type="term" value="F:calcium ion transmembrane transporter activity"/>
    <property type="evidence" value="ECO:0007669"/>
    <property type="project" value="TreeGrafter"/>
</dbReference>
<dbReference type="InterPro" id="IPR001727">
    <property type="entry name" value="GDT1-like"/>
</dbReference>
<reference evidence="7 8" key="1">
    <citation type="journal article" date="2012" name="Genome Biol.">
        <title>The genome of the polar eukaryotic microalga coccomyxa subellipsoidea reveals traits of cold adaptation.</title>
        <authorList>
            <person name="Blanc G."/>
            <person name="Agarkova I."/>
            <person name="Grimwood J."/>
            <person name="Kuo A."/>
            <person name="Brueggeman A."/>
            <person name="Dunigan D."/>
            <person name="Gurnon J."/>
            <person name="Ladunga I."/>
            <person name="Lindquist E."/>
            <person name="Lucas S."/>
            <person name="Pangilinan J."/>
            <person name="Proschold T."/>
            <person name="Salamov A."/>
            <person name="Schmutz J."/>
            <person name="Weeks D."/>
            <person name="Yamada T."/>
            <person name="Claverie J.M."/>
            <person name="Grigoriev I."/>
            <person name="Van Etten J."/>
            <person name="Lomsadze A."/>
            <person name="Borodovsky M."/>
        </authorList>
    </citation>
    <scope>NUCLEOTIDE SEQUENCE [LARGE SCALE GENOMIC DNA]</scope>
    <source>
        <strain evidence="7 8">C-169</strain>
    </source>
</reference>
<dbReference type="GO" id="GO:0009535">
    <property type="term" value="C:chloroplast thylakoid membrane"/>
    <property type="evidence" value="ECO:0007669"/>
    <property type="project" value="TreeGrafter"/>
</dbReference>
<evidence type="ECO:0000256" key="1">
    <source>
        <dbReference type="ARBA" id="ARBA00004141"/>
    </source>
</evidence>
<keyword evidence="3 6" id="KW-0812">Transmembrane</keyword>
<gene>
    <name evidence="7" type="ORF">COCSUDRAFT_19805</name>
</gene>
<dbReference type="PANTHER" id="PTHR12608">
    <property type="entry name" value="TRANSMEMBRANE PROTEIN HTP-1 RELATED"/>
    <property type="match status" value="1"/>
</dbReference>
<feature type="non-terminal residue" evidence="7">
    <location>
        <position position="1"/>
    </location>
</feature>
<dbReference type="Pfam" id="PF01169">
    <property type="entry name" value="GDT1"/>
    <property type="match status" value="2"/>
</dbReference>
<dbReference type="InterPro" id="IPR049555">
    <property type="entry name" value="GDT1-like_CS"/>
</dbReference>
<feature type="transmembrane region" description="Helical" evidence="6">
    <location>
        <begin position="6"/>
        <end position="29"/>
    </location>
</feature>
<evidence type="ECO:0000313" key="7">
    <source>
        <dbReference type="EMBL" id="EIE19495.1"/>
    </source>
</evidence>
<keyword evidence="5 6" id="KW-0472">Membrane</keyword>
<dbReference type="Proteomes" id="UP000007264">
    <property type="component" value="Unassembled WGS sequence"/>
</dbReference>
<feature type="transmembrane region" description="Helical" evidence="6">
    <location>
        <begin position="114"/>
        <end position="136"/>
    </location>
</feature>
<organism evidence="7 8">
    <name type="scientific">Coccomyxa subellipsoidea (strain C-169)</name>
    <name type="common">Green microalga</name>
    <dbReference type="NCBI Taxonomy" id="574566"/>
    <lineage>
        <taxon>Eukaryota</taxon>
        <taxon>Viridiplantae</taxon>
        <taxon>Chlorophyta</taxon>
        <taxon>core chlorophytes</taxon>
        <taxon>Trebouxiophyceae</taxon>
        <taxon>Trebouxiophyceae incertae sedis</taxon>
        <taxon>Coccomyxaceae</taxon>
        <taxon>Coccomyxa</taxon>
        <taxon>Coccomyxa subellipsoidea</taxon>
    </lineage>
</organism>
<evidence type="ECO:0000256" key="6">
    <source>
        <dbReference type="RuleBase" id="RU365102"/>
    </source>
</evidence>
<dbReference type="RefSeq" id="XP_005644039.1">
    <property type="nucleotide sequence ID" value="XM_005643982.1"/>
</dbReference>
<dbReference type="OrthoDB" id="442680at2759"/>
<feature type="transmembrane region" description="Helical" evidence="6">
    <location>
        <begin position="36"/>
        <end position="56"/>
    </location>
</feature>
<dbReference type="EMBL" id="AGSI01000019">
    <property type="protein sequence ID" value="EIE19495.1"/>
    <property type="molecule type" value="Genomic_DNA"/>
</dbReference>
<proteinExistence type="inferred from homology"/>
<comment type="subcellular location">
    <subcellularLocation>
        <location evidence="1 6">Membrane</location>
        <topology evidence="1 6">Multi-pass membrane protein</topology>
    </subcellularLocation>
</comment>
<dbReference type="GeneID" id="17037463"/>
<feature type="transmembrane region" description="Helical" evidence="6">
    <location>
        <begin position="156"/>
        <end position="176"/>
    </location>
</feature>
<dbReference type="PROSITE" id="PS01214">
    <property type="entry name" value="UPF0016"/>
    <property type="match status" value="1"/>
</dbReference>
<feature type="transmembrane region" description="Helical" evidence="6">
    <location>
        <begin position="188"/>
        <end position="210"/>
    </location>
</feature>
<name>I0YM76_COCSC</name>
<evidence type="ECO:0000256" key="3">
    <source>
        <dbReference type="ARBA" id="ARBA00022692"/>
    </source>
</evidence>
<keyword evidence="8" id="KW-1185">Reference proteome</keyword>
<dbReference type="GO" id="GO:0005794">
    <property type="term" value="C:Golgi apparatus"/>
    <property type="evidence" value="ECO:0007669"/>
    <property type="project" value="TreeGrafter"/>
</dbReference>
<protein>
    <recommendedName>
        <fullName evidence="6">GDT1 family protein</fullName>
    </recommendedName>
</protein>
<dbReference type="eggNOG" id="KOG2881">
    <property type="taxonomic scope" value="Eukaryota"/>
</dbReference>
<feature type="transmembrane region" description="Helical" evidence="6">
    <location>
        <begin position="76"/>
        <end position="93"/>
    </location>
</feature>
<evidence type="ECO:0000256" key="4">
    <source>
        <dbReference type="ARBA" id="ARBA00022989"/>
    </source>
</evidence>
<accession>I0YM76</accession>
<dbReference type="KEGG" id="csl:COCSUDRAFT_19805"/>
<comment type="similarity">
    <text evidence="2 6">Belongs to the GDT1 family.</text>
</comment>
<comment type="caution">
    <text evidence="7">The sequence shown here is derived from an EMBL/GenBank/DDBJ whole genome shotgun (WGS) entry which is preliminary data.</text>
</comment>
<sequence>FREGVVSGFLLILFSELGDKTFFIALLLALRKSQGLVFAGTFGALAVMTVISVALGQVLHQLDELLPANSLPLDDIFAAALLVFFGVKTLLDAQDADESAAGERDEAEKEVGSLGNGVSGEALGFVLSTFALVFAAEWGDKSFLATIALAAASSPAGVVLGAVGGHGVATGIAVLGGSYLSRFVSEKAVQYLGGTLFLVFAAATVVDIFAK</sequence>
<evidence type="ECO:0000313" key="8">
    <source>
        <dbReference type="Proteomes" id="UP000007264"/>
    </source>
</evidence>
<dbReference type="PANTHER" id="PTHR12608:SF6">
    <property type="entry name" value="PROTEIN PAM71, CHLOROPLASTIC"/>
    <property type="match status" value="1"/>
</dbReference>
<evidence type="ECO:0000256" key="2">
    <source>
        <dbReference type="ARBA" id="ARBA00009190"/>
    </source>
</evidence>
<dbReference type="GO" id="GO:0032468">
    <property type="term" value="P:Golgi calcium ion homeostasis"/>
    <property type="evidence" value="ECO:0007669"/>
    <property type="project" value="TreeGrafter"/>
</dbReference>
<evidence type="ECO:0000256" key="5">
    <source>
        <dbReference type="ARBA" id="ARBA00023136"/>
    </source>
</evidence>
<keyword evidence="4 6" id="KW-1133">Transmembrane helix</keyword>
<dbReference type="AlphaFoldDB" id="I0YM76"/>